<reference evidence="1" key="1">
    <citation type="submission" date="2021-08" db="EMBL/GenBank/DDBJ databases">
        <title>Novel anaerobic bacterium isolated from sea squirt in East Sea, Republic of Korea.</title>
        <authorList>
            <person name="Nguyen T.H."/>
            <person name="Li Z."/>
            <person name="Lee Y.-J."/>
            <person name="Ko J."/>
            <person name="Kim S.-G."/>
        </authorList>
    </citation>
    <scope>NUCLEOTIDE SEQUENCE</scope>
    <source>
        <strain evidence="1">KCTC 25031</strain>
    </source>
</reference>
<evidence type="ECO:0000313" key="2">
    <source>
        <dbReference type="Proteomes" id="UP000826212"/>
    </source>
</evidence>
<sequence>MNRFKSICLIIILTTLFIGCKESYQSPFIGKKIHFDPQLKYISDSARIRDIPNRFMGGTYRFFTIHDAICPKCIYGKLNMVDRALYSGIHHMDKIEVVHVLNISRSDSIYFVNRMYEKVDVKGVLLWDRNFIFEETNELFTPNETERVLFVDPNNQVLQTGDPLMDRDAIDRYNAIIDTIRGL</sequence>
<name>A0AC61NDN6_9BACT</name>
<protein>
    <submittedName>
        <fullName evidence="1">Uncharacterized protein</fullName>
    </submittedName>
</protein>
<evidence type="ECO:0000313" key="1">
    <source>
        <dbReference type="EMBL" id="QZE13672.1"/>
    </source>
</evidence>
<dbReference type="Proteomes" id="UP000826212">
    <property type="component" value="Chromosome"/>
</dbReference>
<proteinExistence type="predicted"/>
<dbReference type="EMBL" id="CP081303">
    <property type="protein sequence ID" value="QZE13672.1"/>
    <property type="molecule type" value="Genomic_DNA"/>
</dbReference>
<gene>
    <name evidence="1" type="ORF">K4L44_14030</name>
</gene>
<keyword evidence="2" id="KW-1185">Reference proteome</keyword>
<accession>A0AC61NDN6</accession>
<organism evidence="1 2">
    <name type="scientific">Halosquirtibacter laminarini</name>
    <dbReference type="NCBI Taxonomy" id="3374600"/>
    <lineage>
        <taxon>Bacteria</taxon>
        <taxon>Pseudomonadati</taxon>
        <taxon>Bacteroidota</taxon>
        <taxon>Bacteroidia</taxon>
        <taxon>Marinilabiliales</taxon>
        <taxon>Prolixibacteraceae</taxon>
        <taxon>Halosquirtibacter</taxon>
    </lineage>
</organism>